<dbReference type="InParanoid" id="A0A0D0DZD3"/>
<proteinExistence type="predicted"/>
<protein>
    <submittedName>
        <fullName evidence="2">Unplaced genomic scaffold scaffold_195, whole genome shotgun sequence</fullName>
    </submittedName>
</protein>
<evidence type="ECO:0000313" key="2">
    <source>
        <dbReference type="EMBL" id="KIK95856.1"/>
    </source>
</evidence>
<sequence length="98" mass="10512">MKLAFFLLWYSFQEGYLHVYGACMHKDWGTRRLVRGARLACLGHCSSAILEGLDLSSEGQRLHSTSGSTIRALLDPKVGNAGGGGVTGAMLQWTAPSA</sequence>
<name>A0A0D0DZD3_9AGAM</name>
<dbReference type="HOGENOM" id="CLU_2334249_0_0_1"/>
<gene>
    <name evidence="2" type="ORF">PAXRUDRAFT_826590</name>
</gene>
<reference evidence="2 3" key="1">
    <citation type="submission" date="2014-04" db="EMBL/GenBank/DDBJ databases">
        <authorList>
            <consortium name="DOE Joint Genome Institute"/>
            <person name="Kuo A."/>
            <person name="Kohler A."/>
            <person name="Jargeat P."/>
            <person name="Nagy L.G."/>
            <person name="Floudas D."/>
            <person name="Copeland A."/>
            <person name="Barry K.W."/>
            <person name="Cichocki N."/>
            <person name="Veneault-Fourrey C."/>
            <person name="LaButti K."/>
            <person name="Lindquist E.A."/>
            <person name="Lipzen A."/>
            <person name="Lundell T."/>
            <person name="Morin E."/>
            <person name="Murat C."/>
            <person name="Sun H."/>
            <person name="Tunlid A."/>
            <person name="Henrissat B."/>
            <person name="Grigoriev I.V."/>
            <person name="Hibbett D.S."/>
            <person name="Martin F."/>
            <person name="Nordberg H.P."/>
            <person name="Cantor M.N."/>
            <person name="Hua S.X."/>
        </authorList>
    </citation>
    <scope>NUCLEOTIDE SEQUENCE [LARGE SCALE GENOMIC DNA]</scope>
    <source>
        <strain evidence="2 3">Ve08.2h10</strain>
    </source>
</reference>
<feature type="signal peptide" evidence="1">
    <location>
        <begin position="1"/>
        <end position="15"/>
    </location>
</feature>
<keyword evidence="1" id="KW-0732">Signal</keyword>
<dbReference type="Proteomes" id="UP000054538">
    <property type="component" value="Unassembled WGS sequence"/>
</dbReference>
<reference evidence="3" key="2">
    <citation type="submission" date="2015-01" db="EMBL/GenBank/DDBJ databases">
        <title>Evolutionary Origins and Diversification of the Mycorrhizal Mutualists.</title>
        <authorList>
            <consortium name="DOE Joint Genome Institute"/>
            <consortium name="Mycorrhizal Genomics Consortium"/>
            <person name="Kohler A."/>
            <person name="Kuo A."/>
            <person name="Nagy L.G."/>
            <person name="Floudas D."/>
            <person name="Copeland A."/>
            <person name="Barry K.W."/>
            <person name="Cichocki N."/>
            <person name="Veneault-Fourrey C."/>
            <person name="LaButti K."/>
            <person name="Lindquist E.A."/>
            <person name="Lipzen A."/>
            <person name="Lundell T."/>
            <person name="Morin E."/>
            <person name="Murat C."/>
            <person name="Riley R."/>
            <person name="Ohm R."/>
            <person name="Sun H."/>
            <person name="Tunlid A."/>
            <person name="Henrissat B."/>
            <person name="Grigoriev I.V."/>
            <person name="Hibbett D.S."/>
            <person name="Martin F."/>
        </authorList>
    </citation>
    <scope>NUCLEOTIDE SEQUENCE [LARGE SCALE GENOMIC DNA]</scope>
    <source>
        <strain evidence="3">Ve08.2h10</strain>
    </source>
</reference>
<keyword evidence="3" id="KW-1185">Reference proteome</keyword>
<feature type="chain" id="PRO_5011977567" evidence="1">
    <location>
        <begin position="16"/>
        <end position="98"/>
    </location>
</feature>
<organism evidence="2 3">
    <name type="scientific">Paxillus rubicundulus Ve08.2h10</name>
    <dbReference type="NCBI Taxonomy" id="930991"/>
    <lineage>
        <taxon>Eukaryota</taxon>
        <taxon>Fungi</taxon>
        <taxon>Dikarya</taxon>
        <taxon>Basidiomycota</taxon>
        <taxon>Agaricomycotina</taxon>
        <taxon>Agaricomycetes</taxon>
        <taxon>Agaricomycetidae</taxon>
        <taxon>Boletales</taxon>
        <taxon>Paxilineae</taxon>
        <taxon>Paxillaceae</taxon>
        <taxon>Paxillus</taxon>
    </lineage>
</organism>
<dbReference type="AlphaFoldDB" id="A0A0D0DZD3"/>
<dbReference type="EMBL" id="KN825017">
    <property type="protein sequence ID" value="KIK95856.1"/>
    <property type="molecule type" value="Genomic_DNA"/>
</dbReference>
<evidence type="ECO:0000256" key="1">
    <source>
        <dbReference type="SAM" id="SignalP"/>
    </source>
</evidence>
<accession>A0A0D0DZD3</accession>
<evidence type="ECO:0000313" key="3">
    <source>
        <dbReference type="Proteomes" id="UP000054538"/>
    </source>
</evidence>